<evidence type="ECO:0000256" key="2">
    <source>
        <dbReference type="ARBA" id="ARBA00022679"/>
    </source>
</evidence>
<dbReference type="InterPro" id="IPR041698">
    <property type="entry name" value="Methyltransf_25"/>
</dbReference>
<dbReference type="RefSeq" id="WP_090426056.1">
    <property type="nucleotide sequence ID" value="NZ_FNJJ01000001.1"/>
</dbReference>
<dbReference type="GO" id="GO:0008168">
    <property type="term" value="F:methyltransferase activity"/>
    <property type="evidence" value="ECO:0007669"/>
    <property type="project" value="UniProtKB-KW"/>
</dbReference>
<dbReference type="EMBL" id="FNJJ01000001">
    <property type="protein sequence ID" value="SDO49911.1"/>
    <property type="molecule type" value="Genomic_DNA"/>
</dbReference>
<proteinExistence type="predicted"/>
<keyword evidence="2 4" id="KW-0808">Transferase</keyword>
<dbReference type="SUPFAM" id="SSF53335">
    <property type="entry name" value="S-adenosyl-L-methionine-dependent methyltransferases"/>
    <property type="match status" value="1"/>
</dbReference>
<feature type="domain" description="Methyltransferase" evidence="3">
    <location>
        <begin position="49"/>
        <end position="146"/>
    </location>
</feature>
<sequence>MREEELKALFDQQAAGYDQQWAGMAPIRNTLYFLLDSLFVGLPQEARMLCVGAGTGAEIAHLAERFPDWRFTALDPSGAMLDLCRQRARQGGFLDRCDFHQGYLETLEAGQAYDGATCFLVSQFFTDAQARTGFFRQIAQRLKPGGLLANADLAADTRSPAYEYLLHSWMTLMSSAGVDPQMLDRARAAYATDVAVLPALQVAGIIQAAGFAAPVQFFQAGLMHAWLCRANSTGEA</sequence>
<dbReference type="CDD" id="cd02440">
    <property type="entry name" value="AdoMet_MTases"/>
    <property type="match status" value="1"/>
</dbReference>
<dbReference type="Gene3D" id="3.40.50.150">
    <property type="entry name" value="Vaccinia Virus protein VP39"/>
    <property type="match status" value="1"/>
</dbReference>
<name>A0A1H0K2M3_9GAMM</name>
<dbReference type="Pfam" id="PF13649">
    <property type="entry name" value="Methyltransf_25"/>
    <property type="match status" value="1"/>
</dbReference>
<keyword evidence="5" id="KW-1185">Reference proteome</keyword>
<reference evidence="5" key="1">
    <citation type="submission" date="2016-10" db="EMBL/GenBank/DDBJ databases">
        <authorList>
            <person name="Varghese N."/>
            <person name="Submissions S."/>
        </authorList>
    </citation>
    <scope>NUCLEOTIDE SEQUENCE [LARGE SCALE GENOMIC DNA]</scope>
    <source>
        <strain evidence="5">JCM 18416</strain>
    </source>
</reference>
<dbReference type="PANTHER" id="PTHR43861:SF1">
    <property type="entry name" value="TRANS-ACONITATE 2-METHYLTRANSFERASE"/>
    <property type="match status" value="1"/>
</dbReference>
<evidence type="ECO:0000313" key="5">
    <source>
        <dbReference type="Proteomes" id="UP000199460"/>
    </source>
</evidence>
<accession>A0A1H0K2M3</accession>
<evidence type="ECO:0000256" key="1">
    <source>
        <dbReference type="ARBA" id="ARBA00022603"/>
    </source>
</evidence>
<evidence type="ECO:0000313" key="4">
    <source>
        <dbReference type="EMBL" id="SDO49911.1"/>
    </source>
</evidence>
<dbReference type="AlphaFoldDB" id="A0A1H0K2M3"/>
<dbReference type="GeneID" id="300929932"/>
<gene>
    <name evidence="4" type="ORF">SAMN05216213_101169</name>
</gene>
<dbReference type="InterPro" id="IPR029063">
    <property type="entry name" value="SAM-dependent_MTases_sf"/>
</dbReference>
<keyword evidence="1 4" id="KW-0489">Methyltransferase</keyword>
<protein>
    <submittedName>
        <fullName evidence="4">tRNA (Cmo5U34)-methyltransferase</fullName>
    </submittedName>
</protein>
<dbReference type="OrthoDB" id="8558926at2"/>
<dbReference type="PANTHER" id="PTHR43861">
    <property type="entry name" value="TRANS-ACONITATE 2-METHYLTRANSFERASE-RELATED"/>
    <property type="match status" value="1"/>
</dbReference>
<evidence type="ECO:0000259" key="3">
    <source>
        <dbReference type="Pfam" id="PF13649"/>
    </source>
</evidence>
<dbReference type="GO" id="GO:0032259">
    <property type="term" value="P:methylation"/>
    <property type="evidence" value="ECO:0007669"/>
    <property type="project" value="UniProtKB-KW"/>
</dbReference>
<dbReference type="Proteomes" id="UP000199460">
    <property type="component" value="Unassembled WGS sequence"/>
</dbReference>
<organism evidence="4 5">
    <name type="scientific">Ectopseudomonas guguanensis</name>
    <dbReference type="NCBI Taxonomy" id="1198456"/>
    <lineage>
        <taxon>Bacteria</taxon>
        <taxon>Pseudomonadati</taxon>
        <taxon>Pseudomonadota</taxon>
        <taxon>Gammaproteobacteria</taxon>
        <taxon>Pseudomonadales</taxon>
        <taxon>Pseudomonadaceae</taxon>
        <taxon>Ectopseudomonas</taxon>
    </lineage>
</organism>